<dbReference type="Proteomes" id="UP000703269">
    <property type="component" value="Unassembled WGS sequence"/>
</dbReference>
<sequence>MLEASETRRGGEDGHSSKVVLSQVTAAVTVTPRIKFDFTLWPDLVACEYKPHEVVLAVPPTGEQRPKPHPAKLAGKHTQSPDSAHRLSS</sequence>
<evidence type="ECO:0000313" key="2">
    <source>
        <dbReference type="EMBL" id="GJE94896.1"/>
    </source>
</evidence>
<evidence type="ECO:0000256" key="1">
    <source>
        <dbReference type="SAM" id="MobiDB-lite"/>
    </source>
</evidence>
<gene>
    <name evidence="2" type="ORF">PsYK624_110720</name>
</gene>
<name>A0A9P3GH86_9APHY</name>
<feature type="compositionally biased region" description="Polar residues" evidence="1">
    <location>
        <begin position="77"/>
        <end position="89"/>
    </location>
</feature>
<reference evidence="2 3" key="1">
    <citation type="submission" date="2021-08" db="EMBL/GenBank/DDBJ databases">
        <title>Draft Genome Sequence of Phanerochaete sordida strain YK-624.</title>
        <authorList>
            <person name="Mori T."/>
            <person name="Dohra H."/>
            <person name="Suzuki T."/>
            <person name="Kawagishi H."/>
            <person name="Hirai H."/>
        </authorList>
    </citation>
    <scope>NUCLEOTIDE SEQUENCE [LARGE SCALE GENOMIC DNA]</scope>
    <source>
        <strain evidence="2 3">YK-624</strain>
    </source>
</reference>
<comment type="caution">
    <text evidence="2">The sequence shown here is derived from an EMBL/GenBank/DDBJ whole genome shotgun (WGS) entry which is preliminary data.</text>
</comment>
<protein>
    <submittedName>
        <fullName evidence="2">Uncharacterized protein</fullName>
    </submittedName>
</protein>
<accession>A0A9P3GH86</accession>
<keyword evidence="3" id="KW-1185">Reference proteome</keyword>
<proteinExistence type="predicted"/>
<evidence type="ECO:0000313" key="3">
    <source>
        <dbReference type="Proteomes" id="UP000703269"/>
    </source>
</evidence>
<dbReference type="EMBL" id="BPQB01000044">
    <property type="protein sequence ID" value="GJE94896.1"/>
    <property type="molecule type" value="Genomic_DNA"/>
</dbReference>
<dbReference type="AlphaFoldDB" id="A0A9P3GH86"/>
<organism evidence="2 3">
    <name type="scientific">Phanerochaete sordida</name>
    <dbReference type="NCBI Taxonomy" id="48140"/>
    <lineage>
        <taxon>Eukaryota</taxon>
        <taxon>Fungi</taxon>
        <taxon>Dikarya</taxon>
        <taxon>Basidiomycota</taxon>
        <taxon>Agaricomycotina</taxon>
        <taxon>Agaricomycetes</taxon>
        <taxon>Polyporales</taxon>
        <taxon>Phanerochaetaceae</taxon>
        <taxon>Phanerochaete</taxon>
    </lineage>
</organism>
<feature type="region of interest" description="Disordered" evidence="1">
    <location>
        <begin position="59"/>
        <end position="89"/>
    </location>
</feature>